<accession>A0A379AN94</accession>
<organism evidence="2 3">
    <name type="scientific">Enterobacter agglomerans</name>
    <name type="common">Erwinia herbicola</name>
    <name type="synonym">Pantoea agglomerans</name>
    <dbReference type="NCBI Taxonomy" id="549"/>
    <lineage>
        <taxon>Bacteria</taxon>
        <taxon>Pseudomonadati</taxon>
        <taxon>Pseudomonadota</taxon>
        <taxon>Gammaproteobacteria</taxon>
        <taxon>Enterobacterales</taxon>
        <taxon>Erwiniaceae</taxon>
        <taxon>Pantoea</taxon>
        <taxon>Pantoea agglomerans group</taxon>
    </lineage>
</organism>
<feature type="domain" description="AMP-dependent synthetase/ligase" evidence="1">
    <location>
        <begin position="36"/>
        <end position="76"/>
    </location>
</feature>
<reference evidence="2 3" key="1">
    <citation type="submission" date="2018-06" db="EMBL/GenBank/DDBJ databases">
        <authorList>
            <consortium name="Pathogen Informatics"/>
            <person name="Doyle S."/>
        </authorList>
    </citation>
    <scope>NUCLEOTIDE SEQUENCE [LARGE SCALE GENOMIC DNA]</scope>
    <source>
        <strain evidence="2 3">NCTC9381</strain>
    </source>
</reference>
<dbReference type="SUPFAM" id="SSF56801">
    <property type="entry name" value="Acetyl-CoA synthetase-like"/>
    <property type="match status" value="1"/>
</dbReference>
<dbReference type="AlphaFoldDB" id="A0A379AN94"/>
<dbReference type="Proteomes" id="UP000254640">
    <property type="component" value="Unassembled WGS sequence"/>
</dbReference>
<keyword evidence="3" id="KW-1185">Reference proteome</keyword>
<dbReference type="InterPro" id="IPR000873">
    <property type="entry name" value="AMP-dep_synth/lig_dom"/>
</dbReference>
<dbReference type="InterPro" id="IPR042099">
    <property type="entry name" value="ANL_N_sf"/>
</dbReference>
<dbReference type="EMBL" id="UGSO01000001">
    <property type="protein sequence ID" value="SUB18750.1"/>
    <property type="molecule type" value="Genomic_DNA"/>
</dbReference>
<keyword evidence="2" id="KW-0436">Ligase</keyword>
<sequence length="101" mass="11350">MTISYSRWPDDLAARYREKGYWLDLPMTDILERHRDSESVAVIDGERQFTYRQLAALSDNLAAALQRRGLKSGDTALGAAWQRGGILPDAVCPVQNRRCPG</sequence>
<name>A0A379AN94_ENTAG</name>
<dbReference type="EC" id="6.3.2.-" evidence="2"/>
<proteinExistence type="predicted"/>
<evidence type="ECO:0000259" key="1">
    <source>
        <dbReference type="Pfam" id="PF00501"/>
    </source>
</evidence>
<dbReference type="Gene3D" id="3.40.50.12780">
    <property type="entry name" value="N-terminal domain of ligase-like"/>
    <property type="match status" value="1"/>
</dbReference>
<dbReference type="GO" id="GO:0016874">
    <property type="term" value="F:ligase activity"/>
    <property type="evidence" value="ECO:0007669"/>
    <property type="project" value="UniProtKB-KW"/>
</dbReference>
<evidence type="ECO:0000313" key="2">
    <source>
        <dbReference type="EMBL" id="SUB18750.1"/>
    </source>
</evidence>
<gene>
    <name evidence="2" type="primary">trsA</name>
    <name evidence="2" type="ORF">NCTC9381_04722</name>
</gene>
<evidence type="ECO:0000313" key="3">
    <source>
        <dbReference type="Proteomes" id="UP000254640"/>
    </source>
</evidence>
<dbReference type="Pfam" id="PF00501">
    <property type="entry name" value="AMP-binding"/>
    <property type="match status" value="1"/>
</dbReference>
<protein>
    <submittedName>
        <fullName evidence="2">Triostin synthetase I</fullName>
        <ecNumber evidence="2">6.3.2.-</ecNumber>
    </submittedName>
</protein>